<dbReference type="Proteomes" id="UP000204609">
    <property type="component" value="Segment"/>
</dbReference>
<sequence length="62" mass="6805">MARINQKTLDSINTAFENMGREIDGLWNSINQVKGKLEEQPSDVRITETPSVQAAKGEGASE</sequence>
<dbReference type="RefSeq" id="YP_009274495.1">
    <property type="nucleotide sequence ID" value="NC_030917.1"/>
</dbReference>
<name>A0A166Y997_9CAUD</name>
<evidence type="ECO:0000313" key="3">
    <source>
        <dbReference type="Proteomes" id="UP000204609"/>
    </source>
</evidence>
<organism evidence="2 3">
    <name type="scientific">Gordonia phage OneUp</name>
    <dbReference type="NCBI Taxonomy" id="1838074"/>
    <lineage>
        <taxon>Viruses</taxon>
        <taxon>Duplodnaviria</taxon>
        <taxon>Heunggongvirae</taxon>
        <taxon>Uroviricota</taxon>
        <taxon>Caudoviricetes</taxon>
        <taxon>Oneupvirus</taxon>
        <taxon>Oneupvirus oneup</taxon>
    </lineage>
</organism>
<keyword evidence="3" id="KW-1185">Reference proteome</keyword>
<evidence type="ECO:0000256" key="1">
    <source>
        <dbReference type="SAM" id="MobiDB-lite"/>
    </source>
</evidence>
<protein>
    <submittedName>
        <fullName evidence="2">Uncharacterized protein</fullName>
    </submittedName>
</protein>
<dbReference type="GeneID" id="28800538"/>
<dbReference type="KEGG" id="vg:28800538"/>
<reference evidence="3" key="1">
    <citation type="submission" date="2016-03" db="EMBL/GenBank/DDBJ databases">
        <authorList>
            <person name="Ploux O."/>
        </authorList>
    </citation>
    <scope>NUCLEOTIDE SEQUENCE [LARGE SCALE GENOMIC DNA]</scope>
</reference>
<evidence type="ECO:0000313" key="2">
    <source>
        <dbReference type="EMBL" id="ANA86413.1"/>
    </source>
</evidence>
<feature type="region of interest" description="Disordered" evidence="1">
    <location>
        <begin position="37"/>
        <end position="62"/>
    </location>
</feature>
<accession>A0A166Y997</accession>
<dbReference type="EMBL" id="KU998245">
    <property type="protein sequence ID" value="ANA86413.1"/>
    <property type="molecule type" value="Genomic_DNA"/>
</dbReference>
<proteinExistence type="predicted"/>
<gene>
    <name evidence="2" type="primary">79</name>
    <name evidence="2" type="ORF">PBI_ONEUP_79</name>
</gene>